<dbReference type="Proteomes" id="UP001596500">
    <property type="component" value="Unassembled WGS sequence"/>
</dbReference>
<keyword evidence="3" id="KW-1185">Reference proteome</keyword>
<evidence type="ECO:0000256" key="1">
    <source>
        <dbReference type="SAM" id="Phobius"/>
    </source>
</evidence>
<keyword evidence="1" id="KW-0472">Membrane</keyword>
<proteinExistence type="predicted"/>
<feature type="transmembrane region" description="Helical" evidence="1">
    <location>
        <begin position="12"/>
        <end position="36"/>
    </location>
</feature>
<organism evidence="2 3">
    <name type="scientific">Laceyella putida</name>
    <dbReference type="NCBI Taxonomy" id="110101"/>
    <lineage>
        <taxon>Bacteria</taxon>
        <taxon>Bacillati</taxon>
        <taxon>Bacillota</taxon>
        <taxon>Bacilli</taxon>
        <taxon>Bacillales</taxon>
        <taxon>Thermoactinomycetaceae</taxon>
        <taxon>Laceyella</taxon>
    </lineage>
</organism>
<accession>A0ABW2RQM1</accession>
<sequence>MRRWREGRNKGSVTLEFIVVIPLVIFMCLFVAQFVVAGMAVLETQHFVKDGVRLAASSGKPKKEEERGKKEFGNSHNYWLSSYKVKIKDEQVVASADTKIRCIFLPIEPFTYHYSTKTPVIK</sequence>
<reference evidence="3" key="1">
    <citation type="journal article" date="2019" name="Int. J. Syst. Evol. Microbiol.">
        <title>The Global Catalogue of Microorganisms (GCM) 10K type strain sequencing project: providing services to taxonomists for standard genome sequencing and annotation.</title>
        <authorList>
            <consortium name="The Broad Institute Genomics Platform"/>
            <consortium name="The Broad Institute Genome Sequencing Center for Infectious Disease"/>
            <person name="Wu L."/>
            <person name="Ma J."/>
        </authorList>
    </citation>
    <scope>NUCLEOTIDE SEQUENCE [LARGE SCALE GENOMIC DNA]</scope>
    <source>
        <strain evidence="3">CGMCC 1.12942</strain>
    </source>
</reference>
<protein>
    <submittedName>
        <fullName evidence="2">TadE/TadG family type IV pilus assembly protein</fullName>
    </submittedName>
</protein>
<keyword evidence="1" id="KW-0812">Transmembrane</keyword>
<keyword evidence="1" id="KW-1133">Transmembrane helix</keyword>
<evidence type="ECO:0000313" key="2">
    <source>
        <dbReference type="EMBL" id="MFC7443317.1"/>
    </source>
</evidence>
<name>A0ABW2RQM1_9BACL</name>
<dbReference type="EMBL" id="JBHTBW010000085">
    <property type="protein sequence ID" value="MFC7443317.1"/>
    <property type="molecule type" value="Genomic_DNA"/>
</dbReference>
<evidence type="ECO:0000313" key="3">
    <source>
        <dbReference type="Proteomes" id="UP001596500"/>
    </source>
</evidence>
<comment type="caution">
    <text evidence="2">The sequence shown here is derived from an EMBL/GenBank/DDBJ whole genome shotgun (WGS) entry which is preliminary data.</text>
</comment>
<dbReference type="RefSeq" id="WP_379867645.1">
    <property type="nucleotide sequence ID" value="NZ_JBHTBW010000085.1"/>
</dbReference>
<gene>
    <name evidence="2" type="ORF">ACFQNG_19865</name>
</gene>